<evidence type="ECO:0000313" key="2">
    <source>
        <dbReference type="Proteomes" id="UP000835052"/>
    </source>
</evidence>
<gene>
    <name evidence="1" type="ORF">CAUJ_LOCUS14611</name>
</gene>
<organism evidence="1 2">
    <name type="scientific">Caenorhabditis auriculariae</name>
    <dbReference type="NCBI Taxonomy" id="2777116"/>
    <lineage>
        <taxon>Eukaryota</taxon>
        <taxon>Metazoa</taxon>
        <taxon>Ecdysozoa</taxon>
        <taxon>Nematoda</taxon>
        <taxon>Chromadorea</taxon>
        <taxon>Rhabditida</taxon>
        <taxon>Rhabditina</taxon>
        <taxon>Rhabditomorpha</taxon>
        <taxon>Rhabditoidea</taxon>
        <taxon>Rhabditidae</taxon>
        <taxon>Peloderinae</taxon>
        <taxon>Caenorhabditis</taxon>
    </lineage>
</organism>
<proteinExistence type="predicted"/>
<protein>
    <submittedName>
        <fullName evidence="1">Uncharacterized protein</fullName>
    </submittedName>
</protein>
<comment type="caution">
    <text evidence="1">The sequence shown here is derived from an EMBL/GenBank/DDBJ whole genome shotgun (WGS) entry which is preliminary data.</text>
</comment>
<reference evidence="1" key="1">
    <citation type="submission" date="2020-10" db="EMBL/GenBank/DDBJ databases">
        <authorList>
            <person name="Kikuchi T."/>
        </authorList>
    </citation>
    <scope>NUCLEOTIDE SEQUENCE</scope>
    <source>
        <strain evidence="1">NKZ352</strain>
    </source>
</reference>
<dbReference type="Proteomes" id="UP000835052">
    <property type="component" value="Unassembled WGS sequence"/>
</dbReference>
<dbReference type="AlphaFoldDB" id="A0A8S1HUW7"/>
<evidence type="ECO:0000313" key="1">
    <source>
        <dbReference type="EMBL" id="CAD6198705.1"/>
    </source>
</evidence>
<name>A0A8S1HUW7_9PELO</name>
<sequence>MQAVELALRVAAKTAMRDVGSCAKISLIVLDLLQFSILKLGTTVPTHIVSNRHRYRLESVDVGFENGPTVRLLRLKLLRTNSDVNSSLIDSPAVSPATLVDLAEKVAKINAGNSRAAPNHSGHYVFVNSEYYTAEAVSIEAESVVALPADATQGTGRPTNFSFVVASLSNGQTLNEYFTAEDIEIESAEGSRADVTQGAGRASHISSVVSSVSTDSYGPGSPLMASTPIDQSEAIPVIPAVLNFDSSLPWQRRRIVRTTFFHPDLSKSVSIKLDKAVSPFATRNNAGSLPIPPNSFVPREGDVVFRFPPNQLSAANTRSAASLKG</sequence>
<accession>A0A8S1HUW7</accession>
<keyword evidence="2" id="KW-1185">Reference proteome</keyword>
<dbReference type="EMBL" id="CAJGYM010000135">
    <property type="protein sequence ID" value="CAD6198705.1"/>
    <property type="molecule type" value="Genomic_DNA"/>
</dbReference>